<gene>
    <name evidence="1" type="ORF">FSARC_14776</name>
</gene>
<organism evidence="1 2">
    <name type="scientific">Fusarium sarcochroum</name>
    <dbReference type="NCBI Taxonomy" id="1208366"/>
    <lineage>
        <taxon>Eukaryota</taxon>
        <taxon>Fungi</taxon>
        <taxon>Dikarya</taxon>
        <taxon>Ascomycota</taxon>
        <taxon>Pezizomycotina</taxon>
        <taxon>Sordariomycetes</taxon>
        <taxon>Hypocreomycetidae</taxon>
        <taxon>Hypocreales</taxon>
        <taxon>Nectriaceae</taxon>
        <taxon>Fusarium</taxon>
        <taxon>Fusarium lateritium species complex</taxon>
    </lineage>
</organism>
<accession>A0A8H4SR58</accession>
<dbReference type="Proteomes" id="UP000622797">
    <property type="component" value="Unassembled WGS sequence"/>
</dbReference>
<proteinExistence type="predicted"/>
<keyword evidence="2" id="KW-1185">Reference proteome</keyword>
<evidence type="ECO:0000313" key="1">
    <source>
        <dbReference type="EMBL" id="KAF4944051.1"/>
    </source>
</evidence>
<reference evidence="1" key="2">
    <citation type="submission" date="2020-05" db="EMBL/GenBank/DDBJ databases">
        <authorList>
            <person name="Kim H.-S."/>
            <person name="Proctor R.H."/>
            <person name="Brown D.W."/>
        </authorList>
    </citation>
    <scope>NUCLEOTIDE SEQUENCE</scope>
    <source>
        <strain evidence="1">NRRL 20472</strain>
    </source>
</reference>
<reference evidence="1" key="1">
    <citation type="journal article" date="2020" name="BMC Genomics">
        <title>Correction to: Identification and distribution of gene clusters required for synthesis of sphingolipid metabolism inhibitors in diverse species of the filamentous fungus Fusarium.</title>
        <authorList>
            <person name="Kim H.S."/>
            <person name="Lohmar J.M."/>
            <person name="Busman M."/>
            <person name="Brown D.W."/>
            <person name="Naumann T.A."/>
            <person name="Divon H.H."/>
            <person name="Lysoe E."/>
            <person name="Uhlig S."/>
            <person name="Proctor R.H."/>
        </authorList>
    </citation>
    <scope>NUCLEOTIDE SEQUENCE</scope>
    <source>
        <strain evidence="1">NRRL 20472</strain>
    </source>
</reference>
<dbReference type="AlphaFoldDB" id="A0A8H4SR58"/>
<sequence>MPPEGPPAPVVVHPTIERPSEWTLTKGSRYFTSPLGTSRQRDLSNAKRGYEEHLGNFPISLQKYEKGMLRRLETTFAGGPPNPDDVMSTVMDISEIAEK</sequence>
<evidence type="ECO:0000313" key="2">
    <source>
        <dbReference type="Proteomes" id="UP000622797"/>
    </source>
</evidence>
<comment type="caution">
    <text evidence="1">The sequence shown here is derived from an EMBL/GenBank/DDBJ whole genome shotgun (WGS) entry which is preliminary data.</text>
</comment>
<protein>
    <submittedName>
        <fullName evidence="1">Uncharacterized protein</fullName>
    </submittedName>
</protein>
<name>A0A8H4SR58_9HYPO</name>
<dbReference type="EMBL" id="JABEXW010001395">
    <property type="protein sequence ID" value="KAF4944051.1"/>
    <property type="molecule type" value="Genomic_DNA"/>
</dbReference>